<dbReference type="Gene3D" id="3.40.50.300">
    <property type="entry name" value="P-loop containing nucleotide triphosphate hydrolases"/>
    <property type="match status" value="1"/>
</dbReference>
<comment type="caution">
    <text evidence="1">The sequence shown here is derived from an EMBL/GenBank/DDBJ whole genome shotgun (WGS) entry which is preliminary data.</text>
</comment>
<dbReference type="SUPFAM" id="SSF52540">
    <property type="entry name" value="P-loop containing nucleoside triphosphate hydrolases"/>
    <property type="match status" value="1"/>
</dbReference>
<dbReference type="PANTHER" id="PTHR36168:SF1">
    <property type="entry name" value="ORC1-LIKE AAA ATPASE DOMAIN-CONTAINING PROTEIN"/>
    <property type="match status" value="1"/>
</dbReference>
<reference evidence="1" key="1">
    <citation type="submission" date="2021-06" db="EMBL/GenBank/DDBJ databases">
        <authorList>
            <person name="Kallberg Y."/>
            <person name="Tangrot J."/>
            <person name="Rosling A."/>
        </authorList>
    </citation>
    <scope>NUCLEOTIDE SEQUENCE</scope>
    <source>
        <strain evidence="1">87-6 pot B 2015</strain>
    </source>
</reference>
<dbReference type="EMBL" id="CAJVPP010001007">
    <property type="protein sequence ID" value="CAG8528024.1"/>
    <property type="molecule type" value="Genomic_DNA"/>
</dbReference>
<accession>A0A9N9AEX4</accession>
<dbReference type="InterPro" id="IPR027417">
    <property type="entry name" value="P-loop_NTPase"/>
</dbReference>
<dbReference type="Proteomes" id="UP000789375">
    <property type="component" value="Unassembled WGS sequence"/>
</dbReference>
<proteinExistence type="predicted"/>
<sequence length="430" mass="49216">MSSFFHFVNLPITISLPSPHASSEDDTDYDYFSPLHIIGYIFGSIWIIDFGLACSRSVYNESRLIKTIESGTKLKTNISEDEFIPRSIILNQLKEILQPTKYHSSYHMICGEFGTGKTLLIKMASIEVGHGIIYVDVPSDIKDFGTAFGEALNFAFEGDITLTRQLIRKIGSGTTNEESNIPKWKRALSAFKRIAKVYKAKHNKPPVIIYDNVSRLARMDPDILYVLQNDAKDNADNRSYIAVFVYSEGVVPKLMMSRSAWSRAITPPMEISDISEEESMKYLIEKRKIDEEMAKELYQLVGGRILDLKTIANDILAERSIEDIKKQKLIEIGQKFDSTKLLQGQKYYEAGKRVINALLDSKEISINTFKRIFKNNEKEYSEVLENNVFTYHPSCNTVSFQSRSIEFYIRENSNIFIDLFDLGPTDDFKR</sequence>
<evidence type="ECO:0000313" key="2">
    <source>
        <dbReference type="Proteomes" id="UP000789375"/>
    </source>
</evidence>
<organism evidence="1 2">
    <name type="scientific">Funneliformis mosseae</name>
    <name type="common">Endomycorrhizal fungus</name>
    <name type="synonym">Glomus mosseae</name>
    <dbReference type="NCBI Taxonomy" id="27381"/>
    <lineage>
        <taxon>Eukaryota</taxon>
        <taxon>Fungi</taxon>
        <taxon>Fungi incertae sedis</taxon>
        <taxon>Mucoromycota</taxon>
        <taxon>Glomeromycotina</taxon>
        <taxon>Glomeromycetes</taxon>
        <taxon>Glomerales</taxon>
        <taxon>Glomeraceae</taxon>
        <taxon>Funneliformis</taxon>
    </lineage>
</organism>
<gene>
    <name evidence="1" type="ORF">FMOSSE_LOCUS5367</name>
</gene>
<dbReference type="AlphaFoldDB" id="A0A9N9AEX4"/>
<evidence type="ECO:0000313" key="1">
    <source>
        <dbReference type="EMBL" id="CAG8528024.1"/>
    </source>
</evidence>
<name>A0A9N9AEX4_FUNMO</name>
<dbReference type="PANTHER" id="PTHR36168">
    <property type="entry name" value="CHROMOSOME 1, WHOLE GENOME SHOTGUN SEQUENCE"/>
    <property type="match status" value="1"/>
</dbReference>
<keyword evidence="2" id="KW-1185">Reference proteome</keyword>
<protein>
    <submittedName>
        <fullName evidence="1">2757_t:CDS:1</fullName>
    </submittedName>
</protein>